<proteinExistence type="predicted"/>
<dbReference type="GO" id="GO:0003677">
    <property type="term" value="F:DNA binding"/>
    <property type="evidence" value="ECO:0007669"/>
    <property type="project" value="UniProtKB-KW"/>
</dbReference>
<dbReference type="InterPro" id="IPR016032">
    <property type="entry name" value="Sig_transdc_resp-reg_C-effctor"/>
</dbReference>
<evidence type="ECO:0000313" key="5">
    <source>
        <dbReference type="EMBL" id="RXH55447.1"/>
    </source>
</evidence>
<dbReference type="Proteomes" id="UP000289437">
    <property type="component" value="Unassembled WGS sequence"/>
</dbReference>
<evidence type="ECO:0000313" key="6">
    <source>
        <dbReference type="Proteomes" id="UP000289437"/>
    </source>
</evidence>
<feature type="domain" description="HTH luxR-type" evidence="4">
    <location>
        <begin position="16"/>
        <end position="81"/>
    </location>
</feature>
<dbReference type="InterPro" id="IPR000792">
    <property type="entry name" value="Tscrpt_reg_LuxR_C"/>
</dbReference>
<reference evidence="5 6" key="1">
    <citation type="submission" date="2018-11" db="EMBL/GenBank/DDBJ databases">
        <authorList>
            <person name="Mardanov A.V."/>
            <person name="Ravin N.V."/>
            <person name="Dedysh S.N."/>
        </authorList>
    </citation>
    <scope>NUCLEOTIDE SEQUENCE [LARGE SCALE GENOMIC DNA]</scope>
    <source>
        <strain evidence="5 6">AF10</strain>
    </source>
</reference>
<comment type="caution">
    <text evidence="5">The sequence shown here is derived from an EMBL/GenBank/DDBJ whole genome shotgun (WGS) entry which is preliminary data.</text>
</comment>
<keyword evidence="3" id="KW-0804">Transcription</keyword>
<dbReference type="PANTHER" id="PTHR44688">
    <property type="entry name" value="DNA-BINDING TRANSCRIPTIONAL ACTIVATOR DEVR_DOSR"/>
    <property type="match status" value="1"/>
</dbReference>
<reference evidence="6" key="2">
    <citation type="submission" date="2019-02" db="EMBL/GenBank/DDBJ databases">
        <title>Granulicella sibirica sp. nov., a psychrotolerant acidobacterium isolated from an organic soil layer in forested tundra, West Siberia.</title>
        <authorList>
            <person name="Oshkin I.Y."/>
            <person name="Kulichevskaya I.S."/>
            <person name="Rijpstra W.I.C."/>
            <person name="Sinninghe Damste J.S."/>
            <person name="Rakitin A.L."/>
            <person name="Ravin N.V."/>
            <person name="Dedysh S.N."/>
        </authorList>
    </citation>
    <scope>NUCLEOTIDE SEQUENCE [LARGE SCALE GENOMIC DNA]</scope>
    <source>
        <strain evidence="6">AF10</strain>
    </source>
</reference>
<dbReference type="SUPFAM" id="SSF46894">
    <property type="entry name" value="C-terminal effector domain of the bipartite response regulators"/>
    <property type="match status" value="1"/>
</dbReference>
<dbReference type="EMBL" id="RDSM01000002">
    <property type="protein sequence ID" value="RXH55447.1"/>
    <property type="molecule type" value="Genomic_DNA"/>
</dbReference>
<keyword evidence="2" id="KW-0238">DNA-binding</keyword>
<evidence type="ECO:0000256" key="1">
    <source>
        <dbReference type="ARBA" id="ARBA00023015"/>
    </source>
</evidence>
<dbReference type="AlphaFoldDB" id="A0A4Q0SX94"/>
<dbReference type="Gene3D" id="1.10.10.10">
    <property type="entry name" value="Winged helix-like DNA-binding domain superfamily/Winged helix DNA-binding domain"/>
    <property type="match status" value="1"/>
</dbReference>
<protein>
    <submittedName>
        <fullName evidence="5">Two-component response regulator</fullName>
    </submittedName>
</protein>
<dbReference type="InterPro" id="IPR036388">
    <property type="entry name" value="WH-like_DNA-bd_sf"/>
</dbReference>
<evidence type="ECO:0000256" key="2">
    <source>
        <dbReference type="ARBA" id="ARBA00023125"/>
    </source>
</evidence>
<accession>A0A4Q0SX94</accession>
<dbReference type="SMART" id="SM00421">
    <property type="entry name" value="HTH_LUXR"/>
    <property type="match status" value="1"/>
</dbReference>
<dbReference type="PANTHER" id="PTHR44688:SF16">
    <property type="entry name" value="DNA-BINDING TRANSCRIPTIONAL ACTIVATOR DEVR_DOSR"/>
    <property type="match status" value="1"/>
</dbReference>
<evidence type="ECO:0000259" key="4">
    <source>
        <dbReference type="PROSITE" id="PS50043"/>
    </source>
</evidence>
<gene>
    <name evidence="5" type="ORF">GRAN_2304</name>
</gene>
<keyword evidence="1" id="KW-0805">Transcription regulation</keyword>
<dbReference type="PROSITE" id="PS50043">
    <property type="entry name" value="HTH_LUXR_2"/>
    <property type="match status" value="1"/>
</dbReference>
<dbReference type="GO" id="GO:0006355">
    <property type="term" value="P:regulation of DNA-templated transcription"/>
    <property type="evidence" value="ECO:0007669"/>
    <property type="project" value="InterPro"/>
</dbReference>
<dbReference type="Pfam" id="PF00196">
    <property type="entry name" value="GerE"/>
    <property type="match status" value="1"/>
</dbReference>
<keyword evidence="6" id="KW-1185">Reference proteome</keyword>
<organism evidence="5 6">
    <name type="scientific">Granulicella sibirica</name>
    <dbReference type="NCBI Taxonomy" id="2479048"/>
    <lineage>
        <taxon>Bacteria</taxon>
        <taxon>Pseudomonadati</taxon>
        <taxon>Acidobacteriota</taxon>
        <taxon>Terriglobia</taxon>
        <taxon>Terriglobales</taxon>
        <taxon>Acidobacteriaceae</taxon>
        <taxon>Granulicella</taxon>
    </lineage>
</organism>
<evidence type="ECO:0000256" key="3">
    <source>
        <dbReference type="ARBA" id="ARBA00023163"/>
    </source>
</evidence>
<dbReference type="PRINTS" id="PR00038">
    <property type="entry name" value="HTHLUXR"/>
</dbReference>
<sequence length="89" mass="10077">MRDRAAREARFQQSELRKRYAKLTPREREVLPFVVSGFANKNTAAELGNSGFTIGIQRGQVMRKMGAQSLAELIRMADRLGIHALDRNC</sequence>
<name>A0A4Q0SX94_9BACT</name>
<dbReference type="CDD" id="cd06170">
    <property type="entry name" value="LuxR_C_like"/>
    <property type="match status" value="1"/>
</dbReference>